<feature type="compositionally biased region" description="Low complexity" evidence="1">
    <location>
        <begin position="12"/>
        <end position="27"/>
    </location>
</feature>
<accession>A0A2J6T9Z4</accession>
<evidence type="ECO:0000313" key="2">
    <source>
        <dbReference type="EMBL" id="PMD59812.1"/>
    </source>
</evidence>
<dbReference type="OrthoDB" id="10630142at2759"/>
<proteinExistence type="predicted"/>
<dbReference type="AlphaFoldDB" id="A0A2J6T9Z4"/>
<feature type="compositionally biased region" description="Basic residues" evidence="1">
    <location>
        <begin position="168"/>
        <end position="202"/>
    </location>
</feature>
<dbReference type="EMBL" id="KZ613803">
    <property type="protein sequence ID" value="PMD59812.1"/>
    <property type="molecule type" value="Genomic_DNA"/>
</dbReference>
<feature type="region of interest" description="Disordered" evidence="1">
    <location>
        <begin position="1"/>
        <end position="230"/>
    </location>
</feature>
<sequence>MTTRITIDTHQSHQSPTTSSLSDSRSNSFDEGSSDESWEGVSSEIDPSDSASRPPTSNTGYRDRSSRSRPPPASRAPTRRHTTTERTNRRPPASRVHRHPVPAPPSSVDPDDFPGYGRGYPAPQPGPYGGRMPLPGYAQSAYSQPGPYAPPFAAPGALTHYGAQGGQKRWRTKSKRPKKHWRRRLQRHRRSWTTGMQRRRRNGQQWRLQENRPRRRQHGKRRWSRRESKP</sequence>
<dbReference type="RefSeq" id="XP_024736716.1">
    <property type="nucleotide sequence ID" value="XM_024872524.1"/>
</dbReference>
<name>A0A2J6T9Z4_9HELO</name>
<dbReference type="GeneID" id="36580604"/>
<dbReference type="InParanoid" id="A0A2J6T9Z4"/>
<gene>
    <name evidence="2" type="ORF">K444DRAFT_401010</name>
</gene>
<evidence type="ECO:0000256" key="1">
    <source>
        <dbReference type="SAM" id="MobiDB-lite"/>
    </source>
</evidence>
<feature type="compositionally biased region" description="Basic residues" evidence="1">
    <location>
        <begin position="213"/>
        <end position="224"/>
    </location>
</feature>
<reference evidence="2 3" key="1">
    <citation type="submission" date="2016-04" db="EMBL/GenBank/DDBJ databases">
        <title>A degradative enzymes factory behind the ericoid mycorrhizal symbiosis.</title>
        <authorList>
            <consortium name="DOE Joint Genome Institute"/>
            <person name="Martino E."/>
            <person name="Morin E."/>
            <person name="Grelet G."/>
            <person name="Kuo A."/>
            <person name="Kohler A."/>
            <person name="Daghino S."/>
            <person name="Barry K."/>
            <person name="Choi C."/>
            <person name="Cichocki N."/>
            <person name="Clum A."/>
            <person name="Copeland A."/>
            <person name="Hainaut M."/>
            <person name="Haridas S."/>
            <person name="Labutti K."/>
            <person name="Lindquist E."/>
            <person name="Lipzen A."/>
            <person name="Khouja H.-R."/>
            <person name="Murat C."/>
            <person name="Ohm R."/>
            <person name="Olson A."/>
            <person name="Spatafora J."/>
            <person name="Veneault-Fourrey C."/>
            <person name="Henrissat B."/>
            <person name="Grigoriev I."/>
            <person name="Martin F."/>
            <person name="Perotto S."/>
        </authorList>
    </citation>
    <scope>NUCLEOTIDE SEQUENCE [LARGE SCALE GENOMIC DNA]</scope>
    <source>
        <strain evidence="2 3">E</strain>
    </source>
</reference>
<dbReference type="Proteomes" id="UP000235371">
    <property type="component" value="Unassembled WGS sequence"/>
</dbReference>
<protein>
    <submittedName>
        <fullName evidence="2">Uncharacterized protein</fullName>
    </submittedName>
</protein>
<feature type="compositionally biased region" description="Polar residues" evidence="1">
    <location>
        <begin position="49"/>
        <end position="60"/>
    </location>
</feature>
<dbReference type="STRING" id="1095630.A0A2J6T9Z4"/>
<evidence type="ECO:0000313" key="3">
    <source>
        <dbReference type="Proteomes" id="UP000235371"/>
    </source>
</evidence>
<organism evidence="2 3">
    <name type="scientific">Hyaloscypha bicolor E</name>
    <dbReference type="NCBI Taxonomy" id="1095630"/>
    <lineage>
        <taxon>Eukaryota</taxon>
        <taxon>Fungi</taxon>
        <taxon>Dikarya</taxon>
        <taxon>Ascomycota</taxon>
        <taxon>Pezizomycotina</taxon>
        <taxon>Leotiomycetes</taxon>
        <taxon>Helotiales</taxon>
        <taxon>Hyaloscyphaceae</taxon>
        <taxon>Hyaloscypha</taxon>
        <taxon>Hyaloscypha bicolor</taxon>
    </lineage>
</organism>
<keyword evidence="3" id="KW-1185">Reference proteome</keyword>